<keyword evidence="2 5" id="KW-0645">Protease</keyword>
<dbReference type="RefSeq" id="WP_203785473.1">
    <property type="nucleotide sequence ID" value="NZ_BOMV01000062.1"/>
</dbReference>
<dbReference type="FunFam" id="3.40.50.200:FF:000014">
    <property type="entry name" value="Proteinase K"/>
    <property type="match status" value="1"/>
</dbReference>
<dbReference type="AlphaFoldDB" id="A0A919K1A2"/>
<dbReference type="Pfam" id="PF05922">
    <property type="entry name" value="Inhibitor_I9"/>
    <property type="match status" value="1"/>
</dbReference>
<dbReference type="PROSITE" id="PS00136">
    <property type="entry name" value="SUBTILASE_ASP"/>
    <property type="match status" value="1"/>
</dbReference>
<keyword evidence="3 5" id="KW-0378">Hydrolase</keyword>
<comment type="similarity">
    <text evidence="1 5 6">Belongs to the peptidase S8 family.</text>
</comment>
<feature type="active site" description="Charge relay system" evidence="5">
    <location>
        <position position="345"/>
    </location>
</feature>
<dbReference type="InterPro" id="IPR023827">
    <property type="entry name" value="Peptidase_S8_Asp-AS"/>
</dbReference>
<dbReference type="Pfam" id="PF00082">
    <property type="entry name" value="Peptidase_S8"/>
    <property type="match status" value="1"/>
</dbReference>
<comment type="caution">
    <text evidence="9">The sequence shown here is derived from an EMBL/GenBank/DDBJ whole genome shotgun (WGS) entry which is preliminary data.</text>
</comment>
<dbReference type="SUPFAM" id="SSF54897">
    <property type="entry name" value="Protease propeptides/inhibitors"/>
    <property type="match status" value="1"/>
</dbReference>
<evidence type="ECO:0000313" key="9">
    <source>
        <dbReference type="EMBL" id="GIE98443.1"/>
    </source>
</evidence>
<dbReference type="InterPro" id="IPR034193">
    <property type="entry name" value="PCSK9_ProteinaseK-like"/>
</dbReference>
<evidence type="ECO:0000256" key="3">
    <source>
        <dbReference type="ARBA" id="ARBA00022801"/>
    </source>
</evidence>
<dbReference type="PRINTS" id="PR00723">
    <property type="entry name" value="SUBTILISIN"/>
</dbReference>
<dbReference type="InterPro" id="IPR022398">
    <property type="entry name" value="Peptidase_S8_His-AS"/>
</dbReference>
<evidence type="ECO:0000256" key="5">
    <source>
        <dbReference type="PROSITE-ProRule" id="PRU01240"/>
    </source>
</evidence>
<evidence type="ECO:0000256" key="1">
    <source>
        <dbReference type="ARBA" id="ARBA00011073"/>
    </source>
</evidence>
<dbReference type="GO" id="GO:0006508">
    <property type="term" value="P:proteolysis"/>
    <property type="evidence" value="ECO:0007669"/>
    <property type="project" value="UniProtKB-KW"/>
</dbReference>
<feature type="domain" description="Peptidase S8/S53" evidence="7">
    <location>
        <begin position="151"/>
        <end position="381"/>
    </location>
</feature>
<dbReference type="Gene3D" id="3.30.70.80">
    <property type="entry name" value="Peptidase S8 propeptide/proteinase inhibitor I9"/>
    <property type="match status" value="1"/>
</dbReference>
<dbReference type="InterPro" id="IPR015500">
    <property type="entry name" value="Peptidase_S8_subtilisin-rel"/>
</dbReference>
<protein>
    <submittedName>
        <fullName evidence="9">Serine protease</fullName>
    </submittedName>
</protein>
<name>A0A919K1A2_9ACTN</name>
<keyword evidence="10" id="KW-1185">Reference proteome</keyword>
<evidence type="ECO:0000259" key="8">
    <source>
        <dbReference type="Pfam" id="PF05922"/>
    </source>
</evidence>
<evidence type="ECO:0000259" key="7">
    <source>
        <dbReference type="Pfam" id="PF00082"/>
    </source>
</evidence>
<dbReference type="InterPro" id="IPR023828">
    <property type="entry name" value="Peptidase_S8_Ser-AS"/>
</dbReference>
<dbReference type="InterPro" id="IPR000209">
    <property type="entry name" value="Peptidase_S8/S53_dom"/>
</dbReference>
<evidence type="ECO:0000256" key="6">
    <source>
        <dbReference type="RuleBase" id="RU003355"/>
    </source>
</evidence>
<evidence type="ECO:0000256" key="2">
    <source>
        <dbReference type="ARBA" id="ARBA00022670"/>
    </source>
</evidence>
<dbReference type="EMBL" id="BOMV01000062">
    <property type="protein sequence ID" value="GIE98443.1"/>
    <property type="molecule type" value="Genomic_DNA"/>
</dbReference>
<dbReference type="PROSITE" id="PS00137">
    <property type="entry name" value="SUBTILASE_HIS"/>
    <property type="match status" value="1"/>
</dbReference>
<organism evidence="9 10">
    <name type="scientific">Paractinoplanes rishiriensis</name>
    <dbReference type="NCBI Taxonomy" id="1050105"/>
    <lineage>
        <taxon>Bacteria</taxon>
        <taxon>Bacillati</taxon>
        <taxon>Actinomycetota</taxon>
        <taxon>Actinomycetes</taxon>
        <taxon>Micromonosporales</taxon>
        <taxon>Micromonosporaceae</taxon>
        <taxon>Paractinoplanes</taxon>
    </lineage>
</organism>
<dbReference type="PROSITE" id="PS51892">
    <property type="entry name" value="SUBTILASE"/>
    <property type="match status" value="1"/>
</dbReference>
<dbReference type="Proteomes" id="UP000636960">
    <property type="component" value="Unassembled WGS sequence"/>
</dbReference>
<proteinExistence type="inferred from homology"/>
<dbReference type="PANTHER" id="PTHR43806">
    <property type="entry name" value="PEPTIDASE S8"/>
    <property type="match status" value="1"/>
</dbReference>
<dbReference type="SUPFAM" id="SSF52743">
    <property type="entry name" value="Subtilisin-like"/>
    <property type="match status" value="1"/>
</dbReference>
<sequence>MELQRISRRMLVGAGTATLALGIIVAAGGYATAAPVTGEIRMAGSAKAVAGSYIVVLKDGTVSTVNTRAGKLAGKYGGAVRDVYSAAIPGFEAKMSEAAAKRLAADPAVAYVEQNQTVQIQATQNNATWGIDRIDQANLPLSTTYTYNFTGSGVTAYIIDTGILTTHSDFGGRAAHGYDFVNNDSNATDCNGHGTHVAGTVGGNTYGVAKAVRLVGVRVLGCTGGGTTAGVISGVNWVTQNAQKPAVANMSLGGGASTTLDTAVRNSIAAGISYAVAAGNSNTNACNSSPARVPTAITVGATTRTDARSSFSNYGSCLDIFAPGTSITSAWYTTTTATSTISGTSMASPHVAGAAALVLQANPSFTPAQVASWLTTNAVANKVTSPGTSSPNRLLQTPR</sequence>
<dbReference type="GO" id="GO:0004252">
    <property type="term" value="F:serine-type endopeptidase activity"/>
    <property type="evidence" value="ECO:0007669"/>
    <property type="project" value="UniProtKB-UniRule"/>
</dbReference>
<dbReference type="Gene3D" id="3.40.50.200">
    <property type="entry name" value="Peptidase S8/S53 domain"/>
    <property type="match status" value="1"/>
</dbReference>
<gene>
    <name evidence="9" type="ORF">Ari01nite_59080</name>
</gene>
<dbReference type="PANTHER" id="PTHR43806:SF11">
    <property type="entry name" value="CEREVISIN-RELATED"/>
    <property type="match status" value="1"/>
</dbReference>
<feature type="active site" description="Charge relay system" evidence="5">
    <location>
        <position position="193"/>
    </location>
</feature>
<dbReference type="InterPro" id="IPR037045">
    <property type="entry name" value="S8pro/Inhibitor_I9_sf"/>
</dbReference>
<keyword evidence="4 5" id="KW-0720">Serine protease</keyword>
<accession>A0A919K1A2</accession>
<dbReference type="PROSITE" id="PS00138">
    <property type="entry name" value="SUBTILASE_SER"/>
    <property type="match status" value="1"/>
</dbReference>
<evidence type="ECO:0000313" key="10">
    <source>
        <dbReference type="Proteomes" id="UP000636960"/>
    </source>
</evidence>
<dbReference type="InterPro" id="IPR010259">
    <property type="entry name" value="S8pro/Inhibitor_I9"/>
</dbReference>
<reference evidence="9" key="1">
    <citation type="submission" date="2021-01" db="EMBL/GenBank/DDBJ databases">
        <title>Whole genome shotgun sequence of Actinoplanes rishiriensis NBRC 108556.</title>
        <authorList>
            <person name="Komaki H."/>
            <person name="Tamura T."/>
        </authorList>
    </citation>
    <scope>NUCLEOTIDE SEQUENCE</scope>
    <source>
        <strain evidence="9">NBRC 108556</strain>
    </source>
</reference>
<feature type="domain" description="Inhibitor I9" evidence="8">
    <location>
        <begin position="72"/>
        <end position="120"/>
    </location>
</feature>
<dbReference type="GO" id="GO:0005615">
    <property type="term" value="C:extracellular space"/>
    <property type="evidence" value="ECO:0007669"/>
    <property type="project" value="TreeGrafter"/>
</dbReference>
<dbReference type="InterPro" id="IPR036852">
    <property type="entry name" value="Peptidase_S8/S53_dom_sf"/>
</dbReference>
<dbReference type="InterPro" id="IPR050131">
    <property type="entry name" value="Peptidase_S8_subtilisin-like"/>
</dbReference>
<evidence type="ECO:0000256" key="4">
    <source>
        <dbReference type="ARBA" id="ARBA00022825"/>
    </source>
</evidence>
<feature type="active site" description="Charge relay system" evidence="5">
    <location>
        <position position="160"/>
    </location>
</feature>
<dbReference type="CDD" id="cd04077">
    <property type="entry name" value="Peptidases_S8_PCSK9_ProteinaseK_like"/>
    <property type="match status" value="1"/>
</dbReference>